<feature type="domain" description="AMP-binding enzyme C-terminal" evidence="4">
    <location>
        <begin position="454"/>
        <end position="530"/>
    </location>
</feature>
<dbReference type="Pfam" id="PF00501">
    <property type="entry name" value="AMP-binding"/>
    <property type="match status" value="1"/>
</dbReference>
<dbReference type="EMBL" id="DVMP01000100">
    <property type="protein sequence ID" value="HIU25956.1"/>
    <property type="molecule type" value="Genomic_DNA"/>
</dbReference>
<reference evidence="5" key="2">
    <citation type="journal article" date="2021" name="PeerJ">
        <title>Extensive microbial diversity within the chicken gut microbiome revealed by metagenomics and culture.</title>
        <authorList>
            <person name="Gilroy R."/>
            <person name="Ravi A."/>
            <person name="Getino M."/>
            <person name="Pursley I."/>
            <person name="Horton D.L."/>
            <person name="Alikhan N.F."/>
            <person name="Baker D."/>
            <person name="Gharbi K."/>
            <person name="Hall N."/>
            <person name="Watson M."/>
            <person name="Adriaenssens E.M."/>
            <person name="Foster-Nyarko E."/>
            <person name="Jarju S."/>
            <person name="Secka A."/>
            <person name="Antonio M."/>
            <person name="Oren A."/>
            <person name="Chaudhuri R.R."/>
            <person name="La Ragione R."/>
            <person name="Hildebrand F."/>
            <person name="Pallen M.J."/>
        </authorList>
    </citation>
    <scope>NUCLEOTIDE SEQUENCE</scope>
    <source>
        <strain evidence="5">ChiHcec3-6078</strain>
    </source>
</reference>
<evidence type="ECO:0000256" key="2">
    <source>
        <dbReference type="ARBA" id="ARBA00022598"/>
    </source>
</evidence>
<dbReference type="GO" id="GO:0006631">
    <property type="term" value="P:fatty acid metabolic process"/>
    <property type="evidence" value="ECO:0007669"/>
    <property type="project" value="TreeGrafter"/>
</dbReference>
<feature type="domain" description="AMP-dependent synthetase/ligase" evidence="3">
    <location>
        <begin position="26"/>
        <end position="397"/>
    </location>
</feature>
<keyword evidence="2 5" id="KW-0436">Ligase</keyword>
<gene>
    <name evidence="5" type="ORF">IAC50_05625</name>
</gene>
<dbReference type="InterPro" id="IPR000873">
    <property type="entry name" value="AMP-dep_synth/lig_dom"/>
</dbReference>
<dbReference type="InterPro" id="IPR045851">
    <property type="entry name" value="AMP-bd_C_sf"/>
</dbReference>
<dbReference type="AlphaFoldDB" id="A0A9D1L6P6"/>
<protein>
    <submittedName>
        <fullName evidence="5">Acyl--CoA ligase</fullName>
    </submittedName>
</protein>
<comment type="caution">
    <text evidence="5">The sequence shown here is derived from an EMBL/GenBank/DDBJ whole genome shotgun (WGS) entry which is preliminary data.</text>
</comment>
<reference evidence="5" key="1">
    <citation type="submission" date="2020-10" db="EMBL/GenBank/DDBJ databases">
        <authorList>
            <person name="Gilroy R."/>
        </authorList>
    </citation>
    <scope>NUCLEOTIDE SEQUENCE</scope>
    <source>
        <strain evidence="5">ChiHcec3-6078</strain>
    </source>
</reference>
<sequence length="552" mass="62641">MERTYDDRMFIDTFEHNFTWLNGFMRNVTRYAGRTALIDPVREKTWNYHELNIEANRLAHALKKDGVGKNDVVMIVLMNCPEFCFSYIGPRKIGAILNMANFILAAGELSLLIDHNKPKVIIYSADVSQTMIQAIEMAKHKPERAVMADNLKDAPLPEGHLSYEDYVKGQPEENPEMDFVPHIYDEVVRMCTSGTSSLPKSVPVNDINEVLSAHDVIMHYPLNFNDVCMNMTPLFHRGGSHCGGTCATFYVGASVVLMRAFAPKAALQYVQDYHITFLMGSPSTLEMLSRTQEKSNFDLSSLKGLITMGAPLDKIACMRYLDVLTPNIFNGYGTTETFWNAFLRPFDLPDFAGTVGGSCIDDEVRVVKIYEDRKAEPDELVEQDNETVGEIILRSPAKSAYSYYNNPEENEKKFYKGWMYTADLGFWDEHGYVTVNGRKDDMIVSSAENIYPTQIEEVLNSFEKVSDSMVTAVPDKVRGEVAVAYVIPEDASLTVQELVDYCDQNPMLSKYKRPRWYRIVDSLPYTATGKKQHYILKGQAEKDMKEGLLKRK</sequence>
<evidence type="ECO:0000313" key="5">
    <source>
        <dbReference type="EMBL" id="HIU25956.1"/>
    </source>
</evidence>
<organism evidence="5 6">
    <name type="scientific">Candidatus Allocopromorpha excrementigallinarum</name>
    <dbReference type="NCBI Taxonomy" id="2840742"/>
    <lineage>
        <taxon>Bacteria</taxon>
        <taxon>Bacillati</taxon>
        <taxon>Bacillota</taxon>
        <taxon>Clostridia</taxon>
        <taxon>Eubacteriales</taxon>
        <taxon>Eubacteriaceae</taxon>
        <taxon>Eubacteriaceae incertae sedis</taxon>
        <taxon>Candidatus Allocopromorpha</taxon>
    </lineage>
</organism>
<dbReference type="Pfam" id="PF13193">
    <property type="entry name" value="AMP-binding_C"/>
    <property type="match status" value="1"/>
</dbReference>
<dbReference type="InterPro" id="IPR025110">
    <property type="entry name" value="AMP-bd_C"/>
</dbReference>
<dbReference type="PANTHER" id="PTHR43201">
    <property type="entry name" value="ACYL-COA SYNTHETASE"/>
    <property type="match status" value="1"/>
</dbReference>
<dbReference type="Gene3D" id="3.30.300.30">
    <property type="match status" value="1"/>
</dbReference>
<proteinExistence type="inferred from homology"/>
<dbReference type="Proteomes" id="UP000824090">
    <property type="component" value="Unassembled WGS sequence"/>
</dbReference>
<evidence type="ECO:0000259" key="4">
    <source>
        <dbReference type="Pfam" id="PF13193"/>
    </source>
</evidence>
<accession>A0A9D1L6P6</accession>
<comment type="similarity">
    <text evidence="1">Belongs to the ATP-dependent AMP-binding enzyme family.</text>
</comment>
<dbReference type="PANTHER" id="PTHR43201:SF5">
    <property type="entry name" value="MEDIUM-CHAIN ACYL-COA LIGASE ACSF2, MITOCHONDRIAL"/>
    <property type="match status" value="1"/>
</dbReference>
<dbReference type="Gene3D" id="3.40.50.12780">
    <property type="entry name" value="N-terminal domain of ligase-like"/>
    <property type="match status" value="1"/>
</dbReference>
<dbReference type="SUPFAM" id="SSF56801">
    <property type="entry name" value="Acetyl-CoA synthetase-like"/>
    <property type="match status" value="1"/>
</dbReference>
<evidence type="ECO:0000259" key="3">
    <source>
        <dbReference type="Pfam" id="PF00501"/>
    </source>
</evidence>
<evidence type="ECO:0000313" key="6">
    <source>
        <dbReference type="Proteomes" id="UP000824090"/>
    </source>
</evidence>
<dbReference type="InterPro" id="IPR042099">
    <property type="entry name" value="ANL_N_sf"/>
</dbReference>
<evidence type="ECO:0000256" key="1">
    <source>
        <dbReference type="ARBA" id="ARBA00006432"/>
    </source>
</evidence>
<dbReference type="GO" id="GO:0031956">
    <property type="term" value="F:medium-chain fatty acid-CoA ligase activity"/>
    <property type="evidence" value="ECO:0007669"/>
    <property type="project" value="TreeGrafter"/>
</dbReference>
<name>A0A9D1L6P6_9FIRM</name>